<gene>
    <name evidence="1" type="ORF">CP10139811_1090</name>
</gene>
<dbReference type="EMBL" id="ATNB01000172">
    <property type="protein sequence ID" value="EPP34329.1"/>
    <property type="molecule type" value="Genomic_DNA"/>
</dbReference>
<dbReference type="Proteomes" id="UP000016200">
    <property type="component" value="Unassembled WGS sequence"/>
</dbReference>
<name>S7J1R1_9CHLA</name>
<dbReference type="AlphaFoldDB" id="S7J1R1"/>
<feature type="non-terminal residue" evidence="1">
    <location>
        <position position="59"/>
    </location>
</feature>
<evidence type="ECO:0000313" key="2">
    <source>
        <dbReference type="Proteomes" id="UP000016200"/>
    </source>
</evidence>
<proteinExistence type="predicted"/>
<dbReference type="HOGENOM" id="CLU_2966107_0_0_0"/>
<accession>S7J1R1</accession>
<comment type="caution">
    <text evidence="1">The sequence shown here is derived from an EMBL/GenBank/DDBJ whole genome shotgun (WGS) entry which is preliminary data.</text>
</comment>
<sequence>MHFLGENSHFWREKCEFVSKTIRARGSLSGIFILENAVFPGGRFIFCSDSVVSLERILD</sequence>
<reference evidence="1 2" key="1">
    <citation type="submission" date="2013-04" db="EMBL/GenBank/DDBJ databases">
        <title>Genome sequence of Chlamydia psittaci 10-1398/11.</title>
        <authorList>
            <person name="Huot-Creasy H."/>
            <person name="McCracken C.L."/>
            <person name="Humphries M."/>
            <person name="Sachse K."/>
            <person name="Laroucau K."/>
            <person name="Bavoil P."/>
            <person name="Myers G.S."/>
        </authorList>
    </citation>
    <scope>NUCLEOTIDE SEQUENCE [LARGE SCALE GENOMIC DNA]</scope>
    <source>
        <strain evidence="1 2">10_1398_11</strain>
    </source>
</reference>
<protein>
    <submittedName>
        <fullName evidence="1">Uncharacterized protein</fullName>
    </submittedName>
</protein>
<organism evidence="1 2">
    <name type="scientific">Chlamydia ibidis</name>
    <dbReference type="NCBI Taxonomy" id="1405396"/>
    <lineage>
        <taxon>Bacteria</taxon>
        <taxon>Pseudomonadati</taxon>
        <taxon>Chlamydiota</taxon>
        <taxon>Chlamydiia</taxon>
        <taxon>Chlamydiales</taxon>
        <taxon>Chlamydiaceae</taxon>
        <taxon>Chlamydia/Chlamydophila group</taxon>
        <taxon>Chlamydia</taxon>
    </lineage>
</organism>
<evidence type="ECO:0000313" key="1">
    <source>
        <dbReference type="EMBL" id="EPP34329.1"/>
    </source>
</evidence>